<organism evidence="4 5">
    <name type="scientific">Hondaea fermentalgiana</name>
    <dbReference type="NCBI Taxonomy" id="2315210"/>
    <lineage>
        <taxon>Eukaryota</taxon>
        <taxon>Sar</taxon>
        <taxon>Stramenopiles</taxon>
        <taxon>Bigyra</taxon>
        <taxon>Labyrinthulomycetes</taxon>
        <taxon>Thraustochytrida</taxon>
        <taxon>Thraustochytriidae</taxon>
        <taxon>Hondaea</taxon>
    </lineage>
</organism>
<dbReference type="AlphaFoldDB" id="A0A2R5GQ69"/>
<proteinExistence type="predicted"/>
<dbReference type="Gene3D" id="2.160.10.10">
    <property type="entry name" value="Hexapeptide repeat proteins"/>
    <property type="match status" value="1"/>
</dbReference>
<dbReference type="EMBL" id="BEYU01000129">
    <property type="protein sequence ID" value="GBG32755.1"/>
    <property type="molecule type" value="Genomic_DNA"/>
</dbReference>
<gene>
    <name evidence="4" type="ORF">FCC1311_089802</name>
</gene>
<dbReference type="Proteomes" id="UP000241890">
    <property type="component" value="Unassembled WGS sequence"/>
</dbReference>
<reference evidence="4 5" key="1">
    <citation type="submission" date="2017-12" db="EMBL/GenBank/DDBJ databases">
        <title>Sequencing, de novo assembly and annotation of complete genome of a new Thraustochytrid species, strain FCC1311.</title>
        <authorList>
            <person name="Sedici K."/>
            <person name="Godart F."/>
            <person name="Aiese Cigliano R."/>
            <person name="Sanseverino W."/>
            <person name="Barakat M."/>
            <person name="Ortet P."/>
            <person name="Marechal E."/>
            <person name="Cagnac O."/>
            <person name="Amato A."/>
        </authorList>
    </citation>
    <scope>NUCLEOTIDE SEQUENCE [LARGE SCALE GENOMIC DNA]</scope>
</reference>
<feature type="coiled-coil region" evidence="1">
    <location>
        <begin position="1203"/>
        <end position="1230"/>
    </location>
</feature>
<comment type="caution">
    <text evidence="4">The sequence shown here is derived from an EMBL/GenBank/DDBJ whole genome shotgun (WGS) entry which is preliminary data.</text>
</comment>
<keyword evidence="5" id="KW-1185">Reference proteome</keyword>
<evidence type="ECO:0000259" key="3">
    <source>
        <dbReference type="PROSITE" id="PS51688"/>
    </source>
</evidence>
<name>A0A2R5GQ69_9STRA</name>
<dbReference type="Pfam" id="PF13884">
    <property type="entry name" value="Peptidase_S74"/>
    <property type="match status" value="1"/>
</dbReference>
<dbReference type="PROSITE" id="PS51688">
    <property type="entry name" value="ICA"/>
    <property type="match status" value="1"/>
</dbReference>
<keyword evidence="2" id="KW-0732">Signal</keyword>
<dbReference type="InterPro" id="IPR030392">
    <property type="entry name" value="S74_ICA"/>
</dbReference>
<evidence type="ECO:0000313" key="4">
    <source>
        <dbReference type="EMBL" id="GBG32755.1"/>
    </source>
</evidence>
<accession>A0A2R5GQ69</accession>
<dbReference type="OrthoDB" id="27041at2759"/>
<feature type="chain" id="PRO_5015334121" description="Peptidase S74 domain-containing protein" evidence="2">
    <location>
        <begin position="32"/>
        <end position="1230"/>
    </location>
</feature>
<evidence type="ECO:0000313" key="5">
    <source>
        <dbReference type="Proteomes" id="UP000241890"/>
    </source>
</evidence>
<protein>
    <recommendedName>
        <fullName evidence="3">Peptidase S74 domain-containing protein</fullName>
    </recommendedName>
</protein>
<feature type="signal peptide" evidence="2">
    <location>
        <begin position="1"/>
        <end position="31"/>
    </location>
</feature>
<feature type="domain" description="Peptidase S74" evidence="3">
    <location>
        <begin position="1134"/>
        <end position="1224"/>
    </location>
</feature>
<evidence type="ECO:0000256" key="2">
    <source>
        <dbReference type="SAM" id="SignalP"/>
    </source>
</evidence>
<evidence type="ECO:0000256" key="1">
    <source>
        <dbReference type="SAM" id="Coils"/>
    </source>
</evidence>
<dbReference type="InParanoid" id="A0A2R5GQ69"/>
<keyword evidence="1" id="KW-0175">Coiled coil</keyword>
<sequence>MSTVGTRVPRRSTRYLLAALALAVVCTSAYGWCTDDEKGACTFNIRSKAADNEPRSVQFWDAQDKLSAAIEHVPEKHDLRVSLPRADGVAKGKDKQLETRMHLTNEGFLAIGSKDPKHQIDATNTEGTSALRLEGRVQQQGKGAGESSLASAAVRLGDATSHQCANLYFNAQGLFWGLSFSQSTKAIDAADGSAVLQVSSRASPQSMRIDEGGRLSLTQVGAATVSFPRLQLRRARGTSPHVPQIALKDDVAGEMAFEAYDGANWSTLASIAALVHGPVQANQVSGRLEARIKAITKLTLHESAMDLADNVNLTLGQNGHLQLNGGSIDIAKGGSVHISGKQEVLGEAKLHQGLSVLNGDVVLASGNLKMGGVGSVTLEQGGLRLEAGDIVTRGTLRASTALETLGRLSVGGNAALGGDLDVQGTVSAGEGGLRVAGDAVLGADTLNVAAESGSVALQGSLRISPKKGSATSSLEIAAQDGSAFVSFDAKQQAAAVQGSMAVSGAALFGDMVGIEGDVVLGKTSSLNVPGTMAVGSDVSLAGNVVITSPTESTSTETGALVLQGGLGVERSISVGDGIVFGTDGTAAINAVITSEDDSQESTSLEIQGKVVVLDELELHGGLHVDKLLRLDVDGATEFFHDIRANASLAVARDVHTHGEMKVHGNISIGQDALVHGNLSVDAFASLETLHVAGSTTVQGAAQLEGTLNVSGTASILSGRILLGENAVEWNETALQVGDLLTIYPSKDPTSDAGTTVFDSHQGLRFRSQSGELGLEKNVELVDRQSHTRFSLGSGAMSLRSKVENSNQEIAISTVNVTHAEWPAQGVSLVQSEIRGLRALRLANSSLGLWANEHDGALQIGESAIKISDRHAFLNVSVHALSDVVFDGKFVTTAQTIDAASTAEAKDSLLSSFVRVQGKGSVMHLPLEAKSGEWLLVQNAIDEGDLEVVSEQAAAQRTTASSVTFTLAPGVMSLFVHDGEKWSTPNAPAVSGASLTGVRSLTAEADIHVGPDIEFAAGSFRAENLAYMDASSSDKGTNSAHDDASAGTPFRVTVATPNGTLAASSALVLVPADHDASNSCVQTQCVGAMNMSGPIDMNGHHLRNVTIDGGALHGITELHVGMGGMHVSGGIAEASDARLKEDIQSIDGDLALKKVRKLRGISYHAKASHSSRRELGFLAQEVAEVVPEVVIGNDTLAVQYSRMVPLLVESIKRLEERVRSLEAQLAQAKQE</sequence>